<gene>
    <name evidence="2" type="ORF">DES52_1198</name>
</gene>
<dbReference type="Pfam" id="PF12773">
    <property type="entry name" value="DZR"/>
    <property type="match status" value="1"/>
</dbReference>
<protein>
    <submittedName>
        <fullName evidence="2">Double zinc ribbon protein</fullName>
    </submittedName>
</protein>
<proteinExistence type="predicted"/>
<dbReference type="EMBL" id="QJSX01000019">
    <property type="protein sequence ID" value="PYE49988.1"/>
    <property type="molecule type" value="Genomic_DNA"/>
</dbReference>
<name>A0A318S2V2_9DEIO</name>
<evidence type="ECO:0000259" key="1">
    <source>
        <dbReference type="Pfam" id="PF12773"/>
    </source>
</evidence>
<feature type="domain" description="DZANK-type" evidence="1">
    <location>
        <begin position="22"/>
        <end position="68"/>
    </location>
</feature>
<evidence type="ECO:0000313" key="2">
    <source>
        <dbReference type="EMBL" id="PYE49988.1"/>
    </source>
</evidence>
<dbReference type="AlphaFoldDB" id="A0A318S2V2"/>
<organism evidence="2 3">
    <name type="scientific">Deinococcus yavapaiensis KR-236</name>
    <dbReference type="NCBI Taxonomy" id="694435"/>
    <lineage>
        <taxon>Bacteria</taxon>
        <taxon>Thermotogati</taxon>
        <taxon>Deinococcota</taxon>
        <taxon>Deinococci</taxon>
        <taxon>Deinococcales</taxon>
        <taxon>Deinococcaceae</taxon>
        <taxon>Deinococcus</taxon>
    </lineage>
</organism>
<keyword evidence="3" id="KW-1185">Reference proteome</keyword>
<dbReference type="Proteomes" id="UP000248326">
    <property type="component" value="Unassembled WGS sequence"/>
</dbReference>
<dbReference type="InterPro" id="IPR025874">
    <property type="entry name" value="DZR"/>
</dbReference>
<reference evidence="2 3" key="1">
    <citation type="submission" date="2018-06" db="EMBL/GenBank/DDBJ databases">
        <title>Genomic Encyclopedia of Type Strains, Phase IV (KMG-IV): sequencing the most valuable type-strain genomes for metagenomic binning, comparative biology and taxonomic classification.</title>
        <authorList>
            <person name="Goeker M."/>
        </authorList>
    </citation>
    <scope>NUCLEOTIDE SEQUENCE [LARGE SCALE GENOMIC DNA]</scope>
    <source>
        <strain evidence="2 3">DSM 18048</strain>
    </source>
</reference>
<evidence type="ECO:0000313" key="3">
    <source>
        <dbReference type="Proteomes" id="UP000248326"/>
    </source>
</evidence>
<accession>A0A318S2V2</accession>
<comment type="caution">
    <text evidence="2">The sequence shown here is derived from an EMBL/GenBank/DDBJ whole genome shotgun (WGS) entry which is preliminary data.</text>
</comment>
<sequence>MNEDVPGKGGAGTSGDVAYRLCPRCLRAVPLHSREQYCVNDGARLLEGCPRCGEPITSPYAHFCARCGEALSFRVDNDADSYFRRST</sequence>